<sequence>MLHPVGDLPAGVYWRRRALVAALALSVVGGGGWLASSAGAGSAPDTRVASSTTDVEPTLDAPSLDQVVPSLAAVVTPADAAPTAADPVPTETPADVPVAADPPAPTLTAGQPCTDDMIAVDVVPPAPQAAVGNKPTFTLVVTNTSPVPCTRSLDAGLREVVLLDAAGARVWGSNDCFPEVSSDPRTLAVGEAVSFPVQWGGLTSEPTCTAPRVNPAAGGYQLQGRLDTKTGGTTAFTLV</sequence>
<dbReference type="EMBL" id="FNIR01000008">
    <property type="protein sequence ID" value="SDO93122.1"/>
    <property type="molecule type" value="Genomic_DNA"/>
</dbReference>
<keyword evidence="3" id="KW-1185">Reference proteome</keyword>
<feature type="region of interest" description="Disordered" evidence="1">
    <location>
        <begin position="78"/>
        <end position="109"/>
    </location>
</feature>
<evidence type="ECO:0000256" key="1">
    <source>
        <dbReference type="SAM" id="MobiDB-lite"/>
    </source>
</evidence>
<dbReference type="AlphaFoldDB" id="A0A1H0NK33"/>
<dbReference type="Proteomes" id="UP000199088">
    <property type="component" value="Unassembled WGS sequence"/>
</dbReference>
<evidence type="ECO:0008006" key="4">
    <source>
        <dbReference type="Google" id="ProtNLM"/>
    </source>
</evidence>
<feature type="compositionally biased region" description="Low complexity" evidence="1">
    <location>
        <begin position="78"/>
        <end position="99"/>
    </location>
</feature>
<organism evidence="2 3">
    <name type="scientific">Klenkia soli</name>
    <dbReference type="NCBI Taxonomy" id="1052260"/>
    <lineage>
        <taxon>Bacteria</taxon>
        <taxon>Bacillati</taxon>
        <taxon>Actinomycetota</taxon>
        <taxon>Actinomycetes</taxon>
        <taxon>Geodermatophilales</taxon>
        <taxon>Geodermatophilaceae</taxon>
        <taxon>Klenkia</taxon>
    </lineage>
</organism>
<evidence type="ECO:0000313" key="3">
    <source>
        <dbReference type="Proteomes" id="UP000199088"/>
    </source>
</evidence>
<accession>A0A1H0NK33</accession>
<reference evidence="3" key="1">
    <citation type="submission" date="2016-10" db="EMBL/GenBank/DDBJ databases">
        <authorList>
            <person name="Varghese N."/>
            <person name="Submissions S."/>
        </authorList>
    </citation>
    <scope>NUCLEOTIDE SEQUENCE [LARGE SCALE GENOMIC DNA]</scope>
    <source>
        <strain evidence="3">DSM 45843</strain>
    </source>
</reference>
<dbReference type="OrthoDB" id="5189092at2"/>
<protein>
    <recommendedName>
        <fullName evidence="4">MucR family transcriptional regulator</fullName>
    </recommendedName>
</protein>
<proteinExistence type="predicted"/>
<name>A0A1H0NK33_9ACTN</name>
<feature type="region of interest" description="Disordered" evidence="1">
    <location>
        <begin position="36"/>
        <end position="60"/>
    </location>
</feature>
<evidence type="ECO:0000313" key="2">
    <source>
        <dbReference type="EMBL" id="SDO93122.1"/>
    </source>
</evidence>
<dbReference type="RefSeq" id="WP_091246364.1">
    <property type="nucleotide sequence ID" value="NZ_FNIR01000008.1"/>
</dbReference>
<dbReference type="STRING" id="1052260.SAMN05660199_02877"/>
<gene>
    <name evidence="2" type="ORF">SAMN05660199_02877</name>
</gene>